<dbReference type="AlphaFoldDB" id="A0A6C0HG16"/>
<evidence type="ECO:0000313" key="1">
    <source>
        <dbReference type="EMBL" id="QHT79538.1"/>
    </source>
</evidence>
<name>A0A6C0HG16_9ZZZZ</name>
<accession>A0A6C0HG16</accession>
<organism evidence="1">
    <name type="scientific">viral metagenome</name>
    <dbReference type="NCBI Taxonomy" id="1070528"/>
    <lineage>
        <taxon>unclassified sequences</taxon>
        <taxon>metagenomes</taxon>
        <taxon>organismal metagenomes</taxon>
    </lineage>
</organism>
<protein>
    <submittedName>
        <fullName evidence="1">Uncharacterized protein</fullName>
    </submittedName>
</protein>
<dbReference type="EMBL" id="MN739950">
    <property type="protein sequence ID" value="QHT79538.1"/>
    <property type="molecule type" value="Genomic_DNA"/>
</dbReference>
<proteinExistence type="predicted"/>
<reference evidence="1" key="1">
    <citation type="journal article" date="2020" name="Nature">
        <title>Giant virus diversity and host interactions through global metagenomics.</title>
        <authorList>
            <person name="Schulz F."/>
            <person name="Roux S."/>
            <person name="Paez-Espino D."/>
            <person name="Jungbluth S."/>
            <person name="Walsh D.A."/>
            <person name="Denef V.J."/>
            <person name="McMahon K.D."/>
            <person name="Konstantinidis K.T."/>
            <person name="Eloe-Fadrosh E.A."/>
            <person name="Kyrpides N.C."/>
            <person name="Woyke T."/>
        </authorList>
    </citation>
    <scope>NUCLEOTIDE SEQUENCE</scope>
    <source>
        <strain evidence="1">GVMAG-M-3300023184-101</strain>
    </source>
</reference>
<sequence length="103" mass="11909">MEHFTWTKGDPAEKSLKSDHPQLKVVVEKEVTNVNLVDNGGFINCNNKRQLANDKLNDRNMISQIGQNPFMTNNNYLHDLEVQQNFLIPKNSNYKDAFVEKTM</sequence>